<evidence type="ECO:0000256" key="12">
    <source>
        <dbReference type="ARBA" id="ARBA00023136"/>
    </source>
</evidence>
<dbReference type="GO" id="GO:0009214">
    <property type="term" value="P:cyclic nucleotide catabolic process"/>
    <property type="evidence" value="ECO:0007669"/>
    <property type="project" value="InterPro"/>
</dbReference>
<evidence type="ECO:0000256" key="13">
    <source>
        <dbReference type="ARBA" id="ARBA00023288"/>
    </source>
</evidence>
<protein>
    <recommendedName>
        <fullName evidence="7">2',3'-cyclic-nucleotide 3'-phosphodiesterase</fullName>
        <ecNumber evidence="6">3.1.4.37</ecNumber>
    </recommendedName>
</protein>
<dbReference type="InterPro" id="IPR027417">
    <property type="entry name" value="P-loop_NTPase"/>
</dbReference>
<dbReference type="GO" id="GO:0005737">
    <property type="term" value="C:cytoplasm"/>
    <property type="evidence" value="ECO:0007669"/>
    <property type="project" value="TreeGrafter"/>
</dbReference>
<comment type="subcellular location">
    <subcellularLocation>
        <location evidence="2">Melanosome</location>
    </subcellularLocation>
    <subcellularLocation>
        <location evidence="3">Membrane</location>
        <topology evidence="3">Lipid-anchor</topology>
    </subcellularLocation>
</comment>
<dbReference type="EC" id="3.1.4.37" evidence="6"/>
<keyword evidence="13" id="KW-0449">Lipoprotein</keyword>
<evidence type="ECO:0000313" key="17">
    <source>
        <dbReference type="EMBL" id="KAF6025723.1"/>
    </source>
</evidence>
<dbReference type="OrthoDB" id="3231855at2759"/>
<evidence type="ECO:0000313" key="18">
    <source>
        <dbReference type="Proteomes" id="UP000593567"/>
    </source>
</evidence>
<evidence type="ECO:0000256" key="4">
    <source>
        <dbReference type="ARBA" id="ARBA00008662"/>
    </source>
</evidence>
<comment type="subunit">
    <text evidence="5">Exists as monomers and homodimers.</text>
</comment>
<dbReference type="PANTHER" id="PTHR10156:SF0">
    <property type="entry name" value="2',3'-CYCLIC-NUCLEOTIDE 3'-PHOSPHODIESTERASE"/>
    <property type="match status" value="1"/>
</dbReference>
<evidence type="ECO:0000256" key="5">
    <source>
        <dbReference type="ARBA" id="ARBA00011781"/>
    </source>
</evidence>
<comment type="similarity">
    <text evidence="4">Belongs to the 2H phosphoesterase superfamily. CNPase family.</text>
</comment>
<accession>A0A7J7JIS0</accession>
<dbReference type="AlphaFoldDB" id="A0A7J7JIS0"/>
<keyword evidence="18" id="KW-1185">Reference proteome</keyword>
<dbReference type="SUPFAM" id="SSF52540">
    <property type="entry name" value="P-loop containing nucleoside triphosphate hydrolases"/>
    <property type="match status" value="1"/>
</dbReference>
<dbReference type="EMBL" id="VXIV02002437">
    <property type="protein sequence ID" value="KAF6025723.1"/>
    <property type="molecule type" value="Genomic_DNA"/>
</dbReference>
<dbReference type="GO" id="GO:0003723">
    <property type="term" value="F:RNA binding"/>
    <property type="evidence" value="ECO:0007669"/>
    <property type="project" value="UniProtKB-KW"/>
</dbReference>
<evidence type="ECO:0000256" key="10">
    <source>
        <dbReference type="ARBA" id="ARBA00022801"/>
    </source>
</evidence>
<keyword evidence="12" id="KW-0472">Membrane</keyword>
<name>A0A7J7JIS0_BUGNE</name>
<dbReference type="Proteomes" id="UP000593567">
    <property type="component" value="Unassembled WGS sequence"/>
</dbReference>
<comment type="catalytic activity">
    <reaction evidence="1">
        <text>a nucleoside 2',3'-cyclic phosphate + H2O = a nucleoside 2'-phosphate + H(+)</text>
        <dbReference type="Rhea" id="RHEA:14489"/>
        <dbReference type="ChEBI" id="CHEBI:15377"/>
        <dbReference type="ChEBI" id="CHEBI:15378"/>
        <dbReference type="ChEBI" id="CHEBI:66954"/>
        <dbReference type="ChEBI" id="CHEBI:78552"/>
        <dbReference type="EC" id="3.1.4.37"/>
    </reaction>
</comment>
<dbReference type="SUPFAM" id="SSF55144">
    <property type="entry name" value="LigT-like"/>
    <property type="match status" value="1"/>
</dbReference>
<evidence type="ECO:0000256" key="14">
    <source>
        <dbReference type="ARBA" id="ARBA00023289"/>
    </source>
</evidence>
<keyword evidence="9" id="KW-0597">Phosphoprotein</keyword>
<evidence type="ECO:0000256" key="8">
    <source>
        <dbReference type="ARBA" id="ARBA00022481"/>
    </source>
</evidence>
<dbReference type="Gene3D" id="3.40.50.300">
    <property type="entry name" value="P-loop containing nucleotide triphosphate hydrolases"/>
    <property type="match status" value="1"/>
</dbReference>
<evidence type="ECO:0000256" key="7">
    <source>
        <dbReference type="ARBA" id="ARBA00014478"/>
    </source>
</evidence>
<comment type="caution">
    <text evidence="17">The sequence shown here is derived from an EMBL/GenBank/DDBJ whole genome shotgun (WGS) entry which is preliminary data.</text>
</comment>
<dbReference type="Pfam" id="PF13671">
    <property type="entry name" value="AAA_33"/>
    <property type="match status" value="1"/>
</dbReference>
<dbReference type="GO" id="GO:0016020">
    <property type="term" value="C:membrane"/>
    <property type="evidence" value="ECO:0007669"/>
    <property type="project" value="UniProtKB-SubCell"/>
</dbReference>
<evidence type="ECO:0000256" key="9">
    <source>
        <dbReference type="ARBA" id="ARBA00022553"/>
    </source>
</evidence>
<evidence type="ECO:0000256" key="3">
    <source>
        <dbReference type="ARBA" id="ARBA00004635"/>
    </source>
</evidence>
<evidence type="ECO:0000256" key="11">
    <source>
        <dbReference type="ARBA" id="ARBA00022884"/>
    </source>
</evidence>
<keyword evidence="14" id="KW-0636">Prenylation</keyword>
<evidence type="ECO:0000259" key="16">
    <source>
        <dbReference type="Pfam" id="PF05881"/>
    </source>
</evidence>
<evidence type="ECO:0000256" key="1">
    <source>
        <dbReference type="ARBA" id="ARBA00000610"/>
    </source>
</evidence>
<reference evidence="17" key="1">
    <citation type="submission" date="2020-06" db="EMBL/GenBank/DDBJ databases">
        <title>Draft genome of Bugula neritina, a colonial animal packing powerful symbionts and potential medicines.</title>
        <authorList>
            <person name="Rayko M."/>
        </authorList>
    </citation>
    <scope>NUCLEOTIDE SEQUENCE [LARGE SCALE GENOMIC DNA]</scope>
    <source>
        <strain evidence="17">Kwan_BN1</strain>
    </source>
</reference>
<sequence length="408" mass="45848">MFSGHYSYDASNSTTETFIFNVVDYFNMAESLGFERLSLSERTSPSEIEVKNLTQPASVKFIADSNLMIIMRGVPGTGKSTIVNYLMESLSTDCLCSADNFFIRNGKYVFDKTQIKQAHTFCQQKAEKFCTEGHSVVIIDNTNVMRWETDFYVDLAYKHGYVVVMITPLAQDTASPRTLAQRNKHNVSADIIKVGYLLLLRKYFQAFQSIQPSYFAWFLSKRSAMKLMDIRDQGIRKVETERYNGVYLDTPVLDSVVPRNTILHVTSKYLGQSKNANQLLQQLSTHIGSIGAIKVTSVVVTKRTIAARVCLDKASQEYYFNDMEGFSGNKPAVPRGLKEGFAAHITLGVANGIEPKEARSDTIQSHFCELQAAPLKDGPVHYYPDEELAIINLDKPTAFQCIFAAAYR</sequence>
<comment type="function">
    <text evidence="15">Catalyzes the formation of 2'-nucleotide products from 2',3'-cyclic substrates. May participate in RNA metabolism in the myelinating cell, CNP is the third most abundant protein in central nervous system myelin.</text>
</comment>
<proteinExistence type="inferred from homology"/>
<keyword evidence="11" id="KW-0694">RNA-binding</keyword>
<keyword evidence="8" id="KW-0488">Methylation</keyword>
<dbReference type="PANTHER" id="PTHR10156">
    <property type="entry name" value="2',3'-CYCLIC-NUCLEOTIDE 3'-PHOSPHODIESTERASE"/>
    <property type="match status" value="1"/>
</dbReference>
<dbReference type="Gene3D" id="3.90.1740.10">
    <property type="entry name" value="2',3'-cyclic nucleotide 3'-phosphodiesterase superfamily"/>
    <property type="match status" value="1"/>
</dbReference>
<evidence type="ECO:0000256" key="6">
    <source>
        <dbReference type="ARBA" id="ARBA00012317"/>
    </source>
</evidence>
<evidence type="ECO:0000256" key="2">
    <source>
        <dbReference type="ARBA" id="ARBA00004223"/>
    </source>
</evidence>
<dbReference type="Pfam" id="PF05881">
    <property type="entry name" value="CNPase"/>
    <property type="match status" value="1"/>
</dbReference>
<gene>
    <name evidence="17" type="ORF">EB796_015974</name>
</gene>
<organism evidence="17 18">
    <name type="scientific">Bugula neritina</name>
    <name type="common">Brown bryozoan</name>
    <name type="synonym">Sertularia neritina</name>
    <dbReference type="NCBI Taxonomy" id="10212"/>
    <lineage>
        <taxon>Eukaryota</taxon>
        <taxon>Metazoa</taxon>
        <taxon>Spiralia</taxon>
        <taxon>Lophotrochozoa</taxon>
        <taxon>Bryozoa</taxon>
        <taxon>Gymnolaemata</taxon>
        <taxon>Cheilostomatida</taxon>
        <taxon>Flustrina</taxon>
        <taxon>Buguloidea</taxon>
        <taxon>Bugulidae</taxon>
        <taxon>Bugula</taxon>
    </lineage>
</organism>
<dbReference type="GO" id="GO:0004113">
    <property type="term" value="F:2',3'-cyclic-nucleotide 3'-phosphodiesterase activity"/>
    <property type="evidence" value="ECO:0007669"/>
    <property type="project" value="UniProtKB-EC"/>
</dbReference>
<dbReference type="InterPro" id="IPR047325">
    <property type="entry name" value="CNPase_cat"/>
</dbReference>
<evidence type="ECO:0000256" key="15">
    <source>
        <dbReference type="ARBA" id="ARBA00045937"/>
    </source>
</evidence>
<feature type="domain" description="Cyclic nucleotide phosphodiesterase catalytic" evidence="16">
    <location>
        <begin position="260"/>
        <end position="362"/>
    </location>
</feature>
<dbReference type="InterPro" id="IPR009097">
    <property type="entry name" value="Cyclic_Pdiesterase"/>
</dbReference>
<keyword evidence="10" id="KW-0378">Hydrolase</keyword>
<dbReference type="InterPro" id="IPR008431">
    <property type="entry name" value="CNPase"/>
</dbReference>